<dbReference type="SUPFAM" id="SSF52058">
    <property type="entry name" value="L domain-like"/>
    <property type="match status" value="1"/>
</dbReference>
<keyword evidence="8" id="KW-0472">Membrane</keyword>
<evidence type="ECO:0000256" key="7">
    <source>
        <dbReference type="ARBA" id="ARBA00022989"/>
    </source>
</evidence>
<sequence length="259" mass="28804">MLSKLTSLEVLNLLNNTFLSLSTSDNGMYYSFPQLGPVLFSSCSIRQFPNFFRTSKLKVLDLSNNMISVVLILRSNRFQGSLPDSMESTNFSALRIVDLSGNETCGILPANLFRNLRAMTDVIKEILQPHWSTDLTVLHITPNARLLSQLHRPIPATFGNLVALESLDLSSNMLNGNIPCQTTKLTFPEVLNLSQNDLVGPIPHGNQFDTFDNDSYGGNLRLWFTIIQAVQQPWEGRTTRTVGGGTRGFSNTPFFGKLC</sequence>
<protein>
    <submittedName>
        <fullName evidence="11">Uncharacterized protein</fullName>
    </submittedName>
</protein>
<dbReference type="InterPro" id="IPR032675">
    <property type="entry name" value="LRR_dom_sf"/>
</dbReference>
<evidence type="ECO:0000256" key="3">
    <source>
        <dbReference type="ARBA" id="ARBA00022475"/>
    </source>
</evidence>
<evidence type="ECO:0000256" key="10">
    <source>
        <dbReference type="ARBA" id="ARBA00023180"/>
    </source>
</evidence>
<dbReference type="PROSITE" id="PS51450">
    <property type="entry name" value="LRR"/>
    <property type="match status" value="1"/>
</dbReference>
<evidence type="ECO:0000256" key="8">
    <source>
        <dbReference type="ARBA" id="ARBA00023136"/>
    </source>
</evidence>
<dbReference type="PRINTS" id="PR00019">
    <property type="entry name" value="LEURICHRPT"/>
</dbReference>
<evidence type="ECO:0000256" key="9">
    <source>
        <dbReference type="ARBA" id="ARBA00023170"/>
    </source>
</evidence>
<reference evidence="11" key="1">
    <citation type="submission" date="2019-09" db="EMBL/GenBank/DDBJ databases">
        <title>Draft genome information of white flower Hibiscus syriacus.</title>
        <authorList>
            <person name="Kim Y.-M."/>
        </authorList>
    </citation>
    <scope>NUCLEOTIDE SEQUENCE [LARGE SCALE GENOMIC DNA]</scope>
    <source>
        <strain evidence="11">YM2019G1</strain>
    </source>
</reference>
<keyword evidence="3" id="KW-1003">Cell membrane</keyword>
<keyword evidence="6" id="KW-0677">Repeat</keyword>
<dbReference type="PANTHER" id="PTHR27004">
    <property type="entry name" value="RECEPTOR-LIKE PROTEIN 12 ISOFORM X1"/>
    <property type="match status" value="1"/>
</dbReference>
<keyword evidence="9" id="KW-0675">Receptor</keyword>
<dbReference type="Pfam" id="PF00560">
    <property type="entry name" value="LRR_1"/>
    <property type="match status" value="2"/>
</dbReference>
<comment type="similarity">
    <text evidence="2">Belongs to the RLP family.</text>
</comment>
<evidence type="ECO:0000256" key="1">
    <source>
        <dbReference type="ARBA" id="ARBA00004251"/>
    </source>
</evidence>
<dbReference type="Gene3D" id="3.80.10.10">
    <property type="entry name" value="Ribonuclease Inhibitor"/>
    <property type="match status" value="1"/>
</dbReference>
<dbReference type="Proteomes" id="UP000436088">
    <property type="component" value="Unassembled WGS sequence"/>
</dbReference>
<dbReference type="AlphaFoldDB" id="A0A6A3ABP9"/>
<evidence type="ECO:0000313" key="11">
    <source>
        <dbReference type="EMBL" id="KAE8701910.1"/>
    </source>
</evidence>
<name>A0A6A3ABP9_HIBSY</name>
<evidence type="ECO:0000256" key="6">
    <source>
        <dbReference type="ARBA" id="ARBA00022737"/>
    </source>
</evidence>
<proteinExistence type="inferred from homology"/>
<keyword evidence="10" id="KW-0325">Glycoprotein</keyword>
<keyword evidence="7" id="KW-1133">Transmembrane helix</keyword>
<dbReference type="PANTHER" id="PTHR27004:SF208">
    <property type="entry name" value="LRR RECEPTOR-LIKE SERINE_THREONINE-PROTEIN KINASE GSO2"/>
    <property type="match status" value="1"/>
</dbReference>
<keyword evidence="12" id="KW-1185">Reference proteome</keyword>
<keyword evidence="4" id="KW-0433">Leucine-rich repeat</keyword>
<organism evidence="11 12">
    <name type="scientific">Hibiscus syriacus</name>
    <name type="common">Rose of Sharon</name>
    <dbReference type="NCBI Taxonomy" id="106335"/>
    <lineage>
        <taxon>Eukaryota</taxon>
        <taxon>Viridiplantae</taxon>
        <taxon>Streptophyta</taxon>
        <taxon>Embryophyta</taxon>
        <taxon>Tracheophyta</taxon>
        <taxon>Spermatophyta</taxon>
        <taxon>Magnoliopsida</taxon>
        <taxon>eudicotyledons</taxon>
        <taxon>Gunneridae</taxon>
        <taxon>Pentapetalae</taxon>
        <taxon>rosids</taxon>
        <taxon>malvids</taxon>
        <taxon>Malvales</taxon>
        <taxon>Malvaceae</taxon>
        <taxon>Malvoideae</taxon>
        <taxon>Hibiscus</taxon>
    </lineage>
</organism>
<dbReference type="GO" id="GO:0005886">
    <property type="term" value="C:plasma membrane"/>
    <property type="evidence" value="ECO:0007669"/>
    <property type="project" value="UniProtKB-SubCell"/>
</dbReference>
<evidence type="ECO:0000256" key="2">
    <source>
        <dbReference type="ARBA" id="ARBA00009592"/>
    </source>
</evidence>
<evidence type="ECO:0000256" key="5">
    <source>
        <dbReference type="ARBA" id="ARBA00022692"/>
    </source>
</evidence>
<evidence type="ECO:0000256" key="4">
    <source>
        <dbReference type="ARBA" id="ARBA00022614"/>
    </source>
</evidence>
<gene>
    <name evidence="11" type="ORF">F3Y22_tig00110503pilonHSYRG00032</name>
</gene>
<keyword evidence="5" id="KW-0812">Transmembrane</keyword>
<comment type="caution">
    <text evidence="11">The sequence shown here is derived from an EMBL/GenBank/DDBJ whole genome shotgun (WGS) entry which is preliminary data.</text>
</comment>
<comment type="subcellular location">
    <subcellularLocation>
        <location evidence="1">Cell membrane</location>
        <topology evidence="1">Single-pass type I membrane protein</topology>
    </subcellularLocation>
</comment>
<dbReference type="InterPro" id="IPR001611">
    <property type="entry name" value="Leu-rich_rpt"/>
</dbReference>
<dbReference type="EMBL" id="VEPZ02001013">
    <property type="protein sequence ID" value="KAE8701910.1"/>
    <property type="molecule type" value="Genomic_DNA"/>
</dbReference>
<accession>A0A6A3ABP9</accession>
<evidence type="ECO:0000313" key="12">
    <source>
        <dbReference type="Proteomes" id="UP000436088"/>
    </source>
</evidence>